<dbReference type="Proteomes" id="UP000427769">
    <property type="component" value="Chromosome"/>
</dbReference>
<evidence type="ECO:0000256" key="1">
    <source>
        <dbReference type="SAM" id="MobiDB-lite"/>
    </source>
</evidence>
<protein>
    <recommendedName>
        <fullName evidence="6">Flp pilus-assembly TadG-like N-terminal domain-containing protein</fullName>
    </recommendedName>
</protein>
<name>A0A5K7Z5N6_9BACT</name>
<accession>A0A5K7Z5N6</accession>
<organism evidence="4 5">
    <name type="scientific">Desulfosarcina widdelii</name>
    <dbReference type="NCBI Taxonomy" id="947919"/>
    <lineage>
        <taxon>Bacteria</taxon>
        <taxon>Pseudomonadati</taxon>
        <taxon>Thermodesulfobacteriota</taxon>
        <taxon>Desulfobacteria</taxon>
        <taxon>Desulfobacterales</taxon>
        <taxon>Desulfosarcinaceae</taxon>
        <taxon>Desulfosarcina</taxon>
    </lineage>
</organism>
<evidence type="ECO:0000313" key="5">
    <source>
        <dbReference type="Proteomes" id="UP000427769"/>
    </source>
</evidence>
<gene>
    <name evidence="4" type="ORF">DSCW_23680</name>
</gene>
<feature type="domain" description="Putative Flp pilus-assembly TadG-like N-terminal" evidence="3">
    <location>
        <begin position="25"/>
        <end position="69"/>
    </location>
</feature>
<keyword evidence="5" id="KW-1185">Reference proteome</keyword>
<evidence type="ECO:0008006" key="6">
    <source>
        <dbReference type="Google" id="ProtNLM"/>
    </source>
</evidence>
<dbReference type="KEGG" id="dwd:DSCW_23680"/>
<sequence length="436" mass="47330">MSKHKKKAYKLVRRCLPPRVNNQNGAVLIFVAVALVAFLAFTALAIDIGRYMVVRNELQNIADGSSLAACGVLGSIYQNMPSTQQPNYVCGTNDADTIKATAVTLASKNRAGGLDNIVILPEDVMIGQWDGNSFTQTNDQPDAVRVIARRDSNANNPITTFFARIIGIDTMDVWMDATAALTGQSTTEPGELELPIGISDYFYQDGNFCNDFIVFNPTNDPDSCAGWNSYDIYPPNDNLLREILNGDPSSPETTAGETEFNFIGGNLSNPTFDALLMLFKRKGYDIDQNGDPVATETTYDEDGNPVEVPTTGSLSEDDGDVVPIAEDGEPLYGEDGNIRTDDEGTPLEQALYPDGTPRNLHRWETSVVVYDGGGTCENPNDSLTILGYTRVVMTNVETAPEKRIEGEILCDLFSEYHTRGGGGEYGVKGTIPGLVE</sequence>
<evidence type="ECO:0000259" key="2">
    <source>
        <dbReference type="Pfam" id="PF09977"/>
    </source>
</evidence>
<dbReference type="EMBL" id="AP021875">
    <property type="protein sequence ID" value="BBO74951.1"/>
    <property type="molecule type" value="Genomic_DNA"/>
</dbReference>
<evidence type="ECO:0000313" key="4">
    <source>
        <dbReference type="EMBL" id="BBO74951.1"/>
    </source>
</evidence>
<dbReference type="InterPro" id="IPR028087">
    <property type="entry name" value="Tad_N"/>
</dbReference>
<feature type="domain" description="DUF2134" evidence="2">
    <location>
        <begin position="93"/>
        <end position="179"/>
    </location>
</feature>
<dbReference type="AlphaFoldDB" id="A0A5K7Z5N6"/>
<reference evidence="4 5" key="1">
    <citation type="submission" date="2019-11" db="EMBL/GenBank/DDBJ databases">
        <title>Comparative genomics of hydrocarbon-degrading Desulfosarcina strains.</title>
        <authorList>
            <person name="Watanabe M."/>
            <person name="Kojima H."/>
            <person name="Fukui M."/>
        </authorList>
    </citation>
    <scope>NUCLEOTIDE SEQUENCE [LARGE SCALE GENOMIC DNA]</scope>
    <source>
        <strain evidence="4 5">PP31</strain>
    </source>
</reference>
<dbReference type="Pfam" id="PF09977">
    <property type="entry name" value="Tad_C"/>
    <property type="match status" value="1"/>
</dbReference>
<evidence type="ECO:0000259" key="3">
    <source>
        <dbReference type="Pfam" id="PF13400"/>
    </source>
</evidence>
<dbReference type="InterPro" id="IPR018705">
    <property type="entry name" value="DUF2134_membrane"/>
</dbReference>
<proteinExistence type="predicted"/>
<feature type="region of interest" description="Disordered" evidence="1">
    <location>
        <begin position="294"/>
        <end position="321"/>
    </location>
</feature>
<dbReference type="RefSeq" id="WP_170302232.1">
    <property type="nucleotide sequence ID" value="NZ_AP021875.1"/>
</dbReference>
<dbReference type="Pfam" id="PF13400">
    <property type="entry name" value="Tad"/>
    <property type="match status" value="1"/>
</dbReference>